<feature type="transmembrane region" description="Helical" evidence="6">
    <location>
        <begin position="38"/>
        <end position="59"/>
    </location>
</feature>
<dbReference type="KEGG" id="mon:G8E03_11225"/>
<dbReference type="InterPro" id="IPR037185">
    <property type="entry name" value="EmrE-like"/>
</dbReference>
<reference evidence="8 9" key="1">
    <citation type="submission" date="2020-03" db="EMBL/GenBank/DDBJ databases">
        <title>Complete genome sequence of Monaibacterium sp. ALG8 with diverse plasmids.</title>
        <authorList>
            <person name="Sun C."/>
        </authorList>
    </citation>
    <scope>NUCLEOTIDE SEQUENCE [LARGE SCALE GENOMIC DNA]</scope>
    <source>
        <strain evidence="8 9">ALG8</strain>
    </source>
</reference>
<evidence type="ECO:0000256" key="3">
    <source>
        <dbReference type="ARBA" id="ARBA00022692"/>
    </source>
</evidence>
<evidence type="ECO:0000313" key="8">
    <source>
        <dbReference type="EMBL" id="QIK41291.1"/>
    </source>
</evidence>
<evidence type="ECO:0000313" key="9">
    <source>
        <dbReference type="Proteomes" id="UP000500791"/>
    </source>
</evidence>
<dbReference type="Gene3D" id="1.10.3730.20">
    <property type="match status" value="1"/>
</dbReference>
<evidence type="ECO:0000256" key="1">
    <source>
        <dbReference type="ARBA" id="ARBA00004141"/>
    </source>
</evidence>
<evidence type="ECO:0000256" key="5">
    <source>
        <dbReference type="ARBA" id="ARBA00023136"/>
    </source>
</evidence>
<name>A0A6G7VMP1_9RHOB</name>
<dbReference type="PANTHER" id="PTHR22911:SF6">
    <property type="entry name" value="SOLUTE CARRIER FAMILY 35 MEMBER G1"/>
    <property type="match status" value="1"/>
</dbReference>
<dbReference type="AlphaFoldDB" id="A0A6G7VMP1"/>
<feature type="transmembrane region" description="Helical" evidence="6">
    <location>
        <begin position="120"/>
        <end position="138"/>
    </location>
</feature>
<evidence type="ECO:0000259" key="7">
    <source>
        <dbReference type="Pfam" id="PF00892"/>
    </source>
</evidence>
<dbReference type="EMBL" id="CP049811">
    <property type="protein sequence ID" value="QIK41291.1"/>
    <property type="molecule type" value="Genomic_DNA"/>
</dbReference>
<accession>A0A6G7VMP1</accession>
<evidence type="ECO:0000256" key="2">
    <source>
        <dbReference type="ARBA" id="ARBA00009853"/>
    </source>
</evidence>
<feature type="transmembrane region" description="Helical" evidence="6">
    <location>
        <begin position="208"/>
        <end position="229"/>
    </location>
</feature>
<feature type="domain" description="EamA" evidence="7">
    <location>
        <begin position="147"/>
        <end position="275"/>
    </location>
</feature>
<dbReference type="InterPro" id="IPR000620">
    <property type="entry name" value="EamA_dom"/>
</dbReference>
<sequence length="286" mass="30490">MNALLQAVFWVAGATCSFIAMAVAGREVSRELDTFELMLYRSLIGIVIVTSVAALTGNLRNINTQQMPLHLTRNIGHFTGQNLWFFAVSTIPLAQVVALEFTTPLWVALAAPLILGERMTWLRGFAVFLGFLGVLIVARPDELVLEPGVLAAAGCAVGFAITFLAAKSLARTQTVTCILFWLSVMQAVFALILAGFDGDIARPSIGVLPIVAAVSVTGLLAHFCLTRALQIAPASVVSPMEFARLPLIAIVGYLLYDEPFALAILIGGALILTGNTINIVQSSRGH</sequence>
<evidence type="ECO:0000256" key="6">
    <source>
        <dbReference type="SAM" id="Phobius"/>
    </source>
</evidence>
<dbReference type="GO" id="GO:0016020">
    <property type="term" value="C:membrane"/>
    <property type="evidence" value="ECO:0007669"/>
    <property type="project" value="UniProtKB-SubCell"/>
</dbReference>
<keyword evidence="3 6" id="KW-0812">Transmembrane</keyword>
<proteinExistence type="inferred from homology"/>
<feature type="transmembrane region" description="Helical" evidence="6">
    <location>
        <begin position="144"/>
        <end position="166"/>
    </location>
</feature>
<keyword evidence="4 6" id="KW-1133">Transmembrane helix</keyword>
<keyword evidence="5 6" id="KW-0472">Membrane</keyword>
<protein>
    <submittedName>
        <fullName evidence="8">DMT family transporter</fullName>
    </submittedName>
</protein>
<feature type="domain" description="EamA" evidence="7">
    <location>
        <begin position="7"/>
        <end position="138"/>
    </location>
</feature>
<feature type="transmembrane region" description="Helical" evidence="6">
    <location>
        <begin position="178"/>
        <end position="196"/>
    </location>
</feature>
<gene>
    <name evidence="8" type="ORF">G8E03_11225</name>
</gene>
<evidence type="ECO:0000256" key="4">
    <source>
        <dbReference type="ARBA" id="ARBA00022989"/>
    </source>
</evidence>
<dbReference type="PANTHER" id="PTHR22911">
    <property type="entry name" value="ACYL-MALONYL CONDENSING ENZYME-RELATED"/>
    <property type="match status" value="1"/>
</dbReference>
<keyword evidence="9" id="KW-1185">Reference proteome</keyword>
<dbReference type="SUPFAM" id="SSF103481">
    <property type="entry name" value="Multidrug resistance efflux transporter EmrE"/>
    <property type="match status" value="2"/>
</dbReference>
<feature type="transmembrane region" description="Helical" evidence="6">
    <location>
        <begin position="262"/>
        <end position="280"/>
    </location>
</feature>
<dbReference type="RefSeq" id="WP_166191781.1">
    <property type="nucleotide sequence ID" value="NZ_CP049811.1"/>
</dbReference>
<dbReference type="Pfam" id="PF00892">
    <property type="entry name" value="EamA"/>
    <property type="match status" value="2"/>
</dbReference>
<feature type="transmembrane region" description="Helical" evidence="6">
    <location>
        <begin position="236"/>
        <end position="256"/>
    </location>
</feature>
<dbReference type="Proteomes" id="UP000500791">
    <property type="component" value="Chromosome"/>
</dbReference>
<comment type="similarity">
    <text evidence="2">Belongs to the drug/metabolite transporter (DMT) superfamily. 10 TMS drug/metabolite exporter (DME) (TC 2.A.7.3) family.</text>
</comment>
<comment type="subcellular location">
    <subcellularLocation>
        <location evidence="1">Membrane</location>
        <topology evidence="1">Multi-pass membrane protein</topology>
    </subcellularLocation>
</comment>
<organism evidence="8 9">
    <name type="scientific">Pontivivens nitratireducens</name>
    <dbReference type="NCBI Taxonomy" id="2758038"/>
    <lineage>
        <taxon>Bacteria</taxon>
        <taxon>Pseudomonadati</taxon>
        <taxon>Pseudomonadota</taxon>
        <taxon>Alphaproteobacteria</taxon>
        <taxon>Rhodobacterales</taxon>
        <taxon>Paracoccaceae</taxon>
        <taxon>Pontivivens</taxon>
    </lineage>
</organism>